<dbReference type="InterPro" id="IPR036388">
    <property type="entry name" value="WH-like_DNA-bd_sf"/>
</dbReference>
<protein>
    <submittedName>
        <fullName evidence="2">RpiR family transcriptional regulator</fullName>
    </submittedName>
</protein>
<dbReference type="GO" id="GO:0003700">
    <property type="term" value="F:DNA-binding transcription factor activity"/>
    <property type="evidence" value="ECO:0007669"/>
    <property type="project" value="InterPro"/>
</dbReference>
<dbReference type="PROSITE" id="PS51071">
    <property type="entry name" value="HTH_RPIR"/>
    <property type="match status" value="1"/>
</dbReference>
<dbReference type="Gene3D" id="1.10.10.10">
    <property type="entry name" value="Winged helix-like DNA-binding domain superfamily/Winged helix DNA-binding domain"/>
    <property type="match status" value="1"/>
</dbReference>
<dbReference type="Pfam" id="PF01418">
    <property type="entry name" value="HTH_6"/>
    <property type="match status" value="1"/>
</dbReference>
<evidence type="ECO:0000313" key="2">
    <source>
        <dbReference type="EMBL" id="AST57005.1"/>
    </source>
</evidence>
<dbReference type="PANTHER" id="PTHR30514:SF1">
    <property type="entry name" value="HTH-TYPE TRANSCRIPTIONAL REGULATOR HEXR-RELATED"/>
    <property type="match status" value="1"/>
</dbReference>
<gene>
    <name evidence="2" type="ORF">Thert_00866</name>
</gene>
<proteinExistence type="predicted"/>
<dbReference type="Proteomes" id="UP000214975">
    <property type="component" value="Chromosome"/>
</dbReference>
<dbReference type="GO" id="GO:0003677">
    <property type="term" value="F:DNA binding"/>
    <property type="evidence" value="ECO:0007669"/>
    <property type="project" value="InterPro"/>
</dbReference>
<dbReference type="SUPFAM" id="SSF46689">
    <property type="entry name" value="Homeodomain-like"/>
    <property type="match status" value="1"/>
</dbReference>
<evidence type="ECO:0000313" key="3">
    <source>
        <dbReference type="Proteomes" id="UP000214975"/>
    </source>
</evidence>
<dbReference type="InterPro" id="IPR047640">
    <property type="entry name" value="RpiR-like"/>
</dbReference>
<dbReference type="GO" id="GO:0097367">
    <property type="term" value="F:carbohydrate derivative binding"/>
    <property type="evidence" value="ECO:0007669"/>
    <property type="project" value="InterPro"/>
</dbReference>
<dbReference type="AlphaFoldDB" id="A0A223HXJ7"/>
<reference evidence="2 3" key="1">
    <citation type="submission" date="2016-08" db="EMBL/GenBank/DDBJ databases">
        <title>A novel genetic cassette of butanologenic Thermoanaerobacterium thermosaccharolyticum that directly convert cellulose to butanol.</title>
        <authorList>
            <person name="Li T."/>
            <person name="He J."/>
        </authorList>
    </citation>
    <scope>NUCLEOTIDE SEQUENCE [LARGE SCALE GENOMIC DNA]</scope>
    <source>
        <strain evidence="2 3">TG57</strain>
    </source>
</reference>
<evidence type="ECO:0000259" key="1">
    <source>
        <dbReference type="PROSITE" id="PS51071"/>
    </source>
</evidence>
<dbReference type="InterPro" id="IPR000281">
    <property type="entry name" value="HTH_RpiR"/>
</dbReference>
<sequence>MNDILTAIKEFEPSYKPSENKIAKYIIENAANATELPINELAKACDTGEASIVRFCRTIELKVFQELKIRVAASLSKQAEKLDGGITDDNDIMDVIQKIANFNKSNR</sequence>
<name>A0A223HXJ7_THETR</name>
<dbReference type="PANTHER" id="PTHR30514">
    <property type="entry name" value="GLUCOKINASE"/>
    <property type="match status" value="1"/>
</dbReference>
<organism evidence="2 3">
    <name type="scientific">Thermoanaerobacterium thermosaccharolyticum</name>
    <name type="common">Clostridium thermosaccharolyticum</name>
    <dbReference type="NCBI Taxonomy" id="1517"/>
    <lineage>
        <taxon>Bacteria</taxon>
        <taxon>Bacillati</taxon>
        <taxon>Bacillota</taxon>
        <taxon>Clostridia</taxon>
        <taxon>Thermoanaerobacterales</taxon>
        <taxon>Thermoanaerobacteraceae</taxon>
        <taxon>Thermoanaerobacterium</taxon>
    </lineage>
</organism>
<feature type="domain" description="HTH rpiR-type" evidence="1">
    <location>
        <begin position="2"/>
        <end position="78"/>
    </location>
</feature>
<accession>A0A223HXJ7</accession>
<dbReference type="InterPro" id="IPR009057">
    <property type="entry name" value="Homeodomain-like_sf"/>
</dbReference>
<dbReference type="EMBL" id="CP016893">
    <property type="protein sequence ID" value="AST57005.1"/>
    <property type="molecule type" value="Genomic_DNA"/>
</dbReference>